<comment type="similarity">
    <text evidence="1">Belongs to the FLZ family.</text>
</comment>
<dbReference type="PANTHER" id="PTHR47847">
    <property type="entry name" value="FCS-LIKE ZINC FINGER 17"/>
    <property type="match status" value="1"/>
</dbReference>
<feature type="compositionally biased region" description="Low complexity" evidence="5">
    <location>
        <begin position="22"/>
        <end position="33"/>
    </location>
</feature>
<keyword evidence="3" id="KW-0862">Zinc</keyword>
<dbReference type="PANTHER" id="PTHR47847:SF2">
    <property type="entry name" value="FCS-LIKE ZINC FINGER 17-RELATED"/>
    <property type="match status" value="1"/>
</dbReference>
<protein>
    <recommendedName>
        <fullName evidence="6">FLZ-type domain-containing protein</fullName>
    </recommendedName>
</protein>
<reference evidence="8" key="1">
    <citation type="journal article" date="2017" name="Plant J.">
        <title>The pomegranate (Punica granatum L.) genome and the genomics of punicalagin biosynthesis.</title>
        <authorList>
            <person name="Qin G."/>
            <person name="Xu C."/>
            <person name="Ming R."/>
            <person name="Tang H."/>
            <person name="Guyot R."/>
            <person name="Kramer E.M."/>
            <person name="Hu Y."/>
            <person name="Yi X."/>
            <person name="Qi Y."/>
            <person name="Xu X."/>
            <person name="Gao Z."/>
            <person name="Pan H."/>
            <person name="Jian J."/>
            <person name="Tian Y."/>
            <person name="Yue Z."/>
            <person name="Xu Y."/>
        </authorList>
    </citation>
    <scope>NUCLEOTIDE SEQUENCE [LARGE SCALE GENOMIC DNA]</scope>
    <source>
        <strain evidence="8">cv. Dabenzi</strain>
    </source>
</reference>
<keyword evidence="3" id="KW-0863">Zinc-finger</keyword>
<evidence type="ECO:0000313" key="7">
    <source>
        <dbReference type="EMBL" id="OWM66537.1"/>
    </source>
</evidence>
<organism evidence="7 8">
    <name type="scientific">Punica granatum</name>
    <name type="common">Pomegranate</name>
    <dbReference type="NCBI Taxonomy" id="22663"/>
    <lineage>
        <taxon>Eukaryota</taxon>
        <taxon>Viridiplantae</taxon>
        <taxon>Streptophyta</taxon>
        <taxon>Embryophyta</taxon>
        <taxon>Tracheophyta</taxon>
        <taxon>Spermatophyta</taxon>
        <taxon>Magnoliopsida</taxon>
        <taxon>eudicotyledons</taxon>
        <taxon>Gunneridae</taxon>
        <taxon>Pentapetalae</taxon>
        <taxon>rosids</taxon>
        <taxon>malvids</taxon>
        <taxon>Myrtales</taxon>
        <taxon>Lythraceae</taxon>
        <taxon>Punica</taxon>
    </lineage>
</organism>
<feature type="region of interest" description="Disordered" evidence="5">
    <location>
        <begin position="1"/>
        <end position="33"/>
    </location>
</feature>
<feature type="compositionally biased region" description="Acidic residues" evidence="5">
    <location>
        <begin position="11"/>
        <end position="21"/>
    </location>
</feature>
<proteinExistence type="inferred from homology"/>
<evidence type="ECO:0000256" key="5">
    <source>
        <dbReference type="SAM" id="MobiDB-lite"/>
    </source>
</evidence>
<feature type="domain" description="FLZ-type" evidence="6">
    <location>
        <begin position="82"/>
        <end position="126"/>
    </location>
</feature>
<name>A0A218W133_PUNGR</name>
<evidence type="ECO:0000256" key="2">
    <source>
        <dbReference type="ARBA" id="ARBA00022723"/>
    </source>
</evidence>
<dbReference type="GO" id="GO:0008270">
    <property type="term" value="F:zinc ion binding"/>
    <property type="evidence" value="ECO:0007669"/>
    <property type="project" value="UniProtKB-KW"/>
</dbReference>
<evidence type="ECO:0000256" key="4">
    <source>
        <dbReference type="PROSITE-ProRule" id="PRU01131"/>
    </source>
</evidence>
<evidence type="ECO:0000259" key="6">
    <source>
        <dbReference type="PROSITE" id="PS51795"/>
    </source>
</evidence>
<dbReference type="AlphaFoldDB" id="A0A218W133"/>
<dbReference type="InterPro" id="IPR044181">
    <property type="entry name" value="FLZ17/18"/>
</dbReference>
<keyword evidence="2" id="KW-0479">Metal-binding</keyword>
<evidence type="ECO:0000256" key="1">
    <source>
        <dbReference type="ARBA" id="ARBA00009374"/>
    </source>
</evidence>
<dbReference type="InterPro" id="IPR007650">
    <property type="entry name" value="Zf-FLZ_dom"/>
</dbReference>
<evidence type="ECO:0000256" key="3">
    <source>
        <dbReference type="ARBA" id="ARBA00022771"/>
    </source>
</evidence>
<sequence>MRKSSCFKREEEEEEEEEQQETSESSSKTSTSSVAVGLRMILTQQTKLPSNVVVKHNKLSTTNSVPTVHHQPIRASLDDFNCYLQSCQLCHKKLCPDKDVYMYRGDQGFCSEECRNRQILMDDMRELEASTRKLLASRHCYSDGPKSETRLLLEEQLQRRNQIPVRKTRAIIS</sequence>
<dbReference type="Proteomes" id="UP000197138">
    <property type="component" value="Unassembled WGS sequence"/>
</dbReference>
<dbReference type="EMBL" id="MTKT01005554">
    <property type="protein sequence ID" value="OWM66537.1"/>
    <property type="molecule type" value="Genomic_DNA"/>
</dbReference>
<comment type="caution">
    <text evidence="7">The sequence shown here is derived from an EMBL/GenBank/DDBJ whole genome shotgun (WGS) entry which is preliminary data.</text>
</comment>
<accession>A0A218W133</accession>
<evidence type="ECO:0000313" key="8">
    <source>
        <dbReference type="Proteomes" id="UP000197138"/>
    </source>
</evidence>
<dbReference type="PROSITE" id="PS51795">
    <property type="entry name" value="ZF_FLZ"/>
    <property type="match status" value="1"/>
</dbReference>
<feature type="zinc finger region" description="FLZ-type" evidence="4">
    <location>
        <begin position="82"/>
        <end position="126"/>
    </location>
</feature>
<dbReference type="Pfam" id="PF04570">
    <property type="entry name" value="zf-FLZ"/>
    <property type="match status" value="1"/>
</dbReference>
<gene>
    <name evidence="7" type="ORF">CDL15_Pgr013754</name>
</gene>